<dbReference type="GO" id="GO:0047617">
    <property type="term" value="F:fatty acyl-CoA hydrolase activity"/>
    <property type="evidence" value="ECO:0007669"/>
    <property type="project" value="TreeGrafter"/>
</dbReference>
<comment type="similarity">
    <text evidence="1">Belongs to the 4-hydroxybenzoyl-CoA thioesterase family.</text>
</comment>
<protein>
    <recommendedName>
        <fullName evidence="4">Thioesterase domain-containing protein</fullName>
    </recommendedName>
</protein>
<organism evidence="5 6">
    <name type="scientific">Cyphellophora attinorum</name>
    <dbReference type="NCBI Taxonomy" id="1664694"/>
    <lineage>
        <taxon>Eukaryota</taxon>
        <taxon>Fungi</taxon>
        <taxon>Dikarya</taxon>
        <taxon>Ascomycota</taxon>
        <taxon>Pezizomycotina</taxon>
        <taxon>Eurotiomycetes</taxon>
        <taxon>Chaetothyriomycetidae</taxon>
        <taxon>Chaetothyriales</taxon>
        <taxon>Cyphellophoraceae</taxon>
        <taxon>Cyphellophora</taxon>
    </lineage>
</organism>
<evidence type="ECO:0000256" key="2">
    <source>
        <dbReference type="ARBA" id="ARBA00022801"/>
    </source>
</evidence>
<dbReference type="AlphaFoldDB" id="A0A0N1H6N6"/>
<comment type="caution">
    <text evidence="5">The sequence shown here is derived from an EMBL/GenBank/DDBJ whole genome shotgun (WGS) entry which is preliminary data.</text>
</comment>
<keyword evidence="2" id="KW-0378">Hydrolase</keyword>
<dbReference type="PANTHER" id="PTHR31793">
    <property type="entry name" value="4-HYDROXYBENZOYL-COA THIOESTERASE FAMILY MEMBER"/>
    <property type="match status" value="1"/>
</dbReference>
<reference evidence="5 6" key="1">
    <citation type="submission" date="2015-06" db="EMBL/GenBank/DDBJ databases">
        <title>Draft genome of the ant-associated black yeast Phialophora attae CBS 131958.</title>
        <authorList>
            <person name="Moreno L.F."/>
            <person name="Stielow B.J."/>
            <person name="de Hoog S."/>
            <person name="Vicente V.A."/>
            <person name="Weiss V.A."/>
            <person name="de Vries M."/>
            <person name="Cruz L.M."/>
            <person name="Souza E.M."/>
        </authorList>
    </citation>
    <scope>NUCLEOTIDE SEQUENCE [LARGE SCALE GENOMIC DNA]</scope>
    <source>
        <strain evidence="5 6">CBS 131958</strain>
    </source>
</reference>
<name>A0A0N1H6N6_9EURO</name>
<sequence>MPPLSLSLPAKRTRLRSDYFYHRTYRLRWSDNDVFAHVNNPYYGVLADSIINEYLIRECGYTTLRHPQAAIIANTYFDYFGSLSYPDVVECGLRVVKLGKTSVMYEVGVFKEGEESVKAVGGSSHIWVEQTGPGVLGRPLKEGMPLEMRRGYEKVMGEEAREGADKARGEMEREKEKQGKAKL</sequence>
<dbReference type="SUPFAM" id="SSF54637">
    <property type="entry name" value="Thioesterase/thiol ester dehydrase-isomerase"/>
    <property type="match status" value="1"/>
</dbReference>
<dbReference type="InterPro" id="IPR006683">
    <property type="entry name" value="Thioestr_dom"/>
</dbReference>
<accession>A0A0N1H6N6</accession>
<dbReference type="VEuPathDB" id="FungiDB:AB675_12026"/>
<dbReference type="CDD" id="cd00586">
    <property type="entry name" value="4HBT"/>
    <property type="match status" value="1"/>
</dbReference>
<dbReference type="PANTHER" id="PTHR31793:SF27">
    <property type="entry name" value="NOVEL THIOESTERASE SUPERFAMILY DOMAIN AND SAPOSIN A-TYPE DOMAIN CONTAINING PROTEIN (0610012H03RIK)"/>
    <property type="match status" value="1"/>
</dbReference>
<evidence type="ECO:0000313" key="5">
    <source>
        <dbReference type="EMBL" id="KPI38424.1"/>
    </source>
</evidence>
<gene>
    <name evidence="5" type="ORF">AB675_12026</name>
</gene>
<dbReference type="InterPro" id="IPR029069">
    <property type="entry name" value="HotDog_dom_sf"/>
</dbReference>
<evidence type="ECO:0000256" key="1">
    <source>
        <dbReference type="ARBA" id="ARBA00005953"/>
    </source>
</evidence>
<dbReference type="OrthoDB" id="2420454at2759"/>
<evidence type="ECO:0000259" key="4">
    <source>
        <dbReference type="Pfam" id="PF03061"/>
    </source>
</evidence>
<proteinExistence type="inferred from homology"/>
<evidence type="ECO:0000313" key="6">
    <source>
        <dbReference type="Proteomes" id="UP000038010"/>
    </source>
</evidence>
<dbReference type="RefSeq" id="XP_017998387.1">
    <property type="nucleotide sequence ID" value="XM_018140923.1"/>
</dbReference>
<keyword evidence="6" id="KW-1185">Reference proteome</keyword>
<dbReference type="GeneID" id="28732804"/>
<feature type="region of interest" description="Disordered" evidence="3">
    <location>
        <begin position="154"/>
        <end position="183"/>
    </location>
</feature>
<dbReference type="STRING" id="1664694.A0A0N1H6N6"/>
<dbReference type="Proteomes" id="UP000038010">
    <property type="component" value="Unassembled WGS sequence"/>
</dbReference>
<dbReference type="InterPro" id="IPR050563">
    <property type="entry name" value="4-hydroxybenzoyl-CoA_TE"/>
</dbReference>
<dbReference type="Gene3D" id="3.10.129.10">
    <property type="entry name" value="Hotdog Thioesterase"/>
    <property type="match status" value="1"/>
</dbReference>
<dbReference type="Pfam" id="PF03061">
    <property type="entry name" value="4HBT"/>
    <property type="match status" value="1"/>
</dbReference>
<feature type="domain" description="Thioesterase" evidence="4">
    <location>
        <begin position="36"/>
        <end position="116"/>
    </location>
</feature>
<evidence type="ECO:0000256" key="3">
    <source>
        <dbReference type="SAM" id="MobiDB-lite"/>
    </source>
</evidence>
<dbReference type="EMBL" id="LFJN01000019">
    <property type="protein sequence ID" value="KPI38424.1"/>
    <property type="molecule type" value="Genomic_DNA"/>
</dbReference>